<dbReference type="InterPro" id="IPR044730">
    <property type="entry name" value="RNase_H-like_dom_plant"/>
</dbReference>
<feature type="domain" description="RNase H type-1" evidence="2">
    <location>
        <begin position="615"/>
        <end position="750"/>
    </location>
</feature>
<dbReference type="InterPro" id="IPR002156">
    <property type="entry name" value="RNaseH_domain"/>
</dbReference>
<dbReference type="PANTHER" id="PTHR33116:SF86">
    <property type="entry name" value="REVERSE TRANSCRIPTASE DOMAIN-CONTAINING PROTEIN"/>
    <property type="match status" value="1"/>
</dbReference>
<dbReference type="Pfam" id="PF00078">
    <property type="entry name" value="RVT_1"/>
    <property type="match status" value="1"/>
</dbReference>
<dbReference type="InterPro" id="IPR012337">
    <property type="entry name" value="RNaseH-like_sf"/>
</dbReference>
<protein>
    <submittedName>
        <fullName evidence="4">Uncharacterized protein LOC104743796</fullName>
    </submittedName>
</protein>
<dbReference type="CDD" id="cd01650">
    <property type="entry name" value="RT_nLTR_like"/>
    <property type="match status" value="1"/>
</dbReference>
<dbReference type="GeneID" id="104743796"/>
<dbReference type="InterPro" id="IPR036397">
    <property type="entry name" value="RNaseH_sf"/>
</dbReference>
<dbReference type="PROSITE" id="PS50879">
    <property type="entry name" value="RNASE_H_1"/>
    <property type="match status" value="1"/>
</dbReference>
<proteinExistence type="predicted"/>
<dbReference type="Gene3D" id="3.30.420.10">
    <property type="entry name" value="Ribonuclease H-like superfamily/Ribonuclease H"/>
    <property type="match status" value="1"/>
</dbReference>
<dbReference type="InterPro" id="IPR000477">
    <property type="entry name" value="RT_dom"/>
</dbReference>
<evidence type="ECO:0000313" key="3">
    <source>
        <dbReference type="Proteomes" id="UP000694864"/>
    </source>
</evidence>
<organism evidence="3 4">
    <name type="scientific">Camelina sativa</name>
    <name type="common">False flax</name>
    <name type="synonym">Myagrum sativum</name>
    <dbReference type="NCBI Taxonomy" id="90675"/>
    <lineage>
        <taxon>Eukaryota</taxon>
        <taxon>Viridiplantae</taxon>
        <taxon>Streptophyta</taxon>
        <taxon>Embryophyta</taxon>
        <taxon>Tracheophyta</taxon>
        <taxon>Spermatophyta</taxon>
        <taxon>Magnoliopsida</taxon>
        <taxon>eudicotyledons</taxon>
        <taxon>Gunneridae</taxon>
        <taxon>Pentapetalae</taxon>
        <taxon>rosids</taxon>
        <taxon>malvids</taxon>
        <taxon>Brassicales</taxon>
        <taxon>Brassicaceae</taxon>
        <taxon>Camelineae</taxon>
        <taxon>Camelina</taxon>
    </lineage>
</organism>
<sequence>MALKLDIAKAFDKVEWNYLEAILKKLGFADKWCNWVMKCITTVSYSVLINGSPSKKIIPQRGLRQGDPLSPYLYLLCTEGLSSLISTSVKANHIHGFRASRNGPAISHMLFADDSLLFCKADEEECNKLLDLLKIYASASGQHVNFQKSAILFGKNIHPNTQQNIKNLTGIIKVGGFGKYLGLPEAIGRDKSNVFTYISQRLQNKLNSWYSKFLSPGGKEVLIKVVATAIPTYTMSCFLLPKKITAHLSGQIRKFWWSGVKDKYKIPWVAWSKLTRLKQYGGLGFKDLHQFNVALLAKQAWRMLKEPQSLLSRVLQAKYFSKSKLMEANLGHRPSHAWRSIHQGIQLIKKGLKWRIGDGNTVRIWSDQWIDNPPRPARRSHQHHQNLNSLKVVDLMKPNTSQWSSERLHELIHPEDIKYIQRIRSSISKVPDTPTWIFTNNGHYSVGSLHTPPKIKHFWWRALHNALPVAETLSQRCIKVLRDCNLCGEALESITHLLFQCRVAKEIWELSPIPINPGQLDPNCSLIEYIQKLLSLKNEGSLKEYIFPFIGWRIWKARNDLLYNNKRWAIPDIINKALMDYRLWREANNGLRLHVDATTGKEKSHVSTNCVGLNQPSSFYCYTDGSWLNNESKAGIGWTLHYDHGKCILKGSSSIAPTNSALETEAFALREALLHIKRLDYHPVIFCGDSKVIYTYLEKAQKQDCLLEDIAEVQGYLEDILALSSSLHQFRYVGRKCNALADVLAKEVRIKNSPLIISWVC</sequence>
<feature type="domain" description="Reverse transcriptase" evidence="1">
    <location>
        <begin position="1"/>
        <end position="173"/>
    </location>
</feature>
<name>A0ABM0VYM1_CAMSA</name>
<gene>
    <name evidence="4" type="primary">LOC104743796</name>
</gene>
<accession>A0ABM0VYM1</accession>
<reference evidence="3" key="1">
    <citation type="journal article" date="2014" name="Nat. Commun.">
        <title>The emerging biofuel crop Camelina sativa retains a highly undifferentiated hexaploid genome structure.</title>
        <authorList>
            <person name="Kagale S."/>
            <person name="Koh C."/>
            <person name="Nixon J."/>
            <person name="Bollina V."/>
            <person name="Clarke W.E."/>
            <person name="Tuteja R."/>
            <person name="Spillane C."/>
            <person name="Robinson S.J."/>
            <person name="Links M.G."/>
            <person name="Clarke C."/>
            <person name="Higgins E.E."/>
            <person name="Huebert T."/>
            <person name="Sharpe A.G."/>
            <person name="Parkin I.A."/>
        </authorList>
    </citation>
    <scope>NUCLEOTIDE SEQUENCE [LARGE SCALE GENOMIC DNA]</scope>
    <source>
        <strain evidence="3">cv. DH55</strain>
    </source>
</reference>
<dbReference type="InterPro" id="IPR026960">
    <property type="entry name" value="RVT-Znf"/>
</dbReference>
<evidence type="ECO:0000259" key="1">
    <source>
        <dbReference type="PROSITE" id="PS50878"/>
    </source>
</evidence>
<dbReference type="SUPFAM" id="SSF53098">
    <property type="entry name" value="Ribonuclease H-like"/>
    <property type="match status" value="1"/>
</dbReference>
<dbReference type="RefSeq" id="XP_010463143.1">
    <property type="nucleotide sequence ID" value="XM_010464841.1"/>
</dbReference>
<keyword evidence="3" id="KW-1185">Reference proteome</keyword>
<evidence type="ECO:0000313" key="4">
    <source>
        <dbReference type="RefSeq" id="XP_010463143.1"/>
    </source>
</evidence>
<dbReference type="Pfam" id="PF13456">
    <property type="entry name" value="RVT_3"/>
    <property type="match status" value="1"/>
</dbReference>
<dbReference type="CDD" id="cd06222">
    <property type="entry name" value="RNase_H_like"/>
    <property type="match status" value="1"/>
</dbReference>
<dbReference type="Proteomes" id="UP000694864">
    <property type="component" value="Chromosome 14"/>
</dbReference>
<evidence type="ECO:0000259" key="2">
    <source>
        <dbReference type="PROSITE" id="PS50879"/>
    </source>
</evidence>
<reference evidence="4" key="2">
    <citation type="submission" date="2025-08" db="UniProtKB">
        <authorList>
            <consortium name="RefSeq"/>
        </authorList>
    </citation>
    <scope>IDENTIFICATION</scope>
    <source>
        <tissue evidence="4">Leaf</tissue>
    </source>
</reference>
<dbReference type="PROSITE" id="PS50878">
    <property type="entry name" value="RT_POL"/>
    <property type="match status" value="1"/>
</dbReference>
<dbReference type="PANTHER" id="PTHR33116">
    <property type="entry name" value="REVERSE TRANSCRIPTASE ZINC-BINDING DOMAIN-CONTAINING PROTEIN-RELATED-RELATED"/>
    <property type="match status" value="1"/>
</dbReference>
<dbReference type="Pfam" id="PF13966">
    <property type="entry name" value="zf-RVT"/>
    <property type="match status" value="1"/>
</dbReference>